<gene>
    <name evidence="2" type="ORF">Kpho02_19870</name>
</gene>
<dbReference type="EMBL" id="BSSA01000005">
    <property type="protein sequence ID" value="GLW69688.1"/>
    <property type="molecule type" value="Genomic_DNA"/>
</dbReference>
<feature type="region of interest" description="Disordered" evidence="1">
    <location>
        <begin position="11"/>
        <end position="33"/>
    </location>
</feature>
<proteinExistence type="predicted"/>
<name>A0A9W6Q715_9ACTN</name>
<dbReference type="Proteomes" id="UP001165041">
    <property type="component" value="Unassembled WGS sequence"/>
</dbReference>
<comment type="caution">
    <text evidence="2">The sequence shown here is derived from an EMBL/GenBank/DDBJ whole genome shotgun (WGS) entry which is preliminary data.</text>
</comment>
<reference evidence="2" key="1">
    <citation type="submission" date="2023-02" db="EMBL/GenBank/DDBJ databases">
        <title>Kitasatospora phosalacinea NBRC 14627.</title>
        <authorList>
            <person name="Ichikawa N."/>
            <person name="Sato H."/>
            <person name="Tonouchi N."/>
        </authorList>
    </citation>
    <scope>NUCLEOTIDE SEQUENCE</scope>
    <source>
        <strain evidence="2">NBRC 14627</strain>
    </source>
</reference>
<organism evidence="2 3">
    <name type="scientific">Kitasatospora phosalacinea</name>
    <dbReference type="NCBI Taxonomy" id="2065"/>
    <lineage>
        <taxon>Bacteria</taxon>
        <taxon>Bacillati</taxon>
        <taxon>Actinomycetota</taxon>
        <taxon>Actinomycetes</taxon>
        <taxon>Kitasatosporales</taxon>
        <taxon>Streptomycetaceae</taxon>
        <taxon>Kitasatospora</taxon>
    </lineage>
</organism>
<evidence type="ECO:0000256" key="1">
    <source>
        <dbReference type="SAM" id="MobiDB-lite"/>
    </source>
</evidence>
<evidence type="ECO:0000313" key="2">
    <source>
        <dbReference type="EMBL" id="GLW69688.1"/>
    </source>
</evidence>
<protein>
    <recommendedName>
        <fullName evidence="4">SMI1/KNR4 family protein</fullName>
    </recommendedName>
</protein>
<accession>A0A9W6Q715</accession>
<feature type="compositionally biased region" description="Low complexity" evidence="1">
    <location>
        <begin position="23"/>
        <end position="32"/>
    </location>
</feature>
<evidence type="ECO:0008006" key="4">
    <source>
        <dbReference type="Google" id="ProtNLM"/>
    </source>
</evidence>
<sequence>MPADLTVHQLLTDDSSTARNETGPPGRRAGAAARRDLGATCDVGGDKNVETHAPVTLNHHLVPTRPDTRFFDLAERLGPQIKGLEESDWDGAGVIFRGATPTFGGPDGLIPVARTDRREGAFLVRSASSGDRHMAGVVLDGRFVEYEMGFSEWLHRYLVGEDMFGPRSGVFHPGPLMIEALPEAPGDAVTARRGPARMI</sequence>
<evidence type="ECO:0000313" key="3">
    <source>
        <dbReference type="Proteomes" id="UP001165041"/>
    </source>
</evidence>
<dbReference type="AlphaFoldDB" id="A0A9W6Q715"/>